<evidence type="ECO:0000256" key="3">
    <source>
        <dbReference type="ARBA" id="ARBA00022842"/>
    </source>
</evidence>
<gene>
    <name evidence="7" type="ORF">LPB140_09335</name>
</gene>
<dbReference type="Pfam" id="PF00459">
    <property type="entry name" value="Inositol_P"/>
    <property type="match status" value="1"/>
</dbReference>
<dbReference type="InterPro" id="IPR000760">
    <property type="entry name" value="Inositol_monophosphatase-like"/>
</dbReference>
<name>A0A1L3JF33_9SPHN</name>
<dbReference type="GO" id="GO:0000103">
    <property type="term" value="P:sulfate assimilation"/>
    <property type="evidence" value="ECO:0007669"/>
    <property type="project" value="TreeGrafter"/>
</dbReference>
<dbReference type="Proteomes" id="UP000242561">
    <property type="component" value="Chromosome"/>
</dbReference>
<dbReference type="EMBL" id="CP018154">
    <property type="protein sequence ID" value="APG63748.1"/>
    <property type="molecule type" value="Genomic_DNA"/>
</dbReference>
<dbReference type="PANTHER" id="PTHR43028">
    <property type="entry name" value="3'(2'),5'-BISPHOSPHATE NUCLEOTIDASE 1"/>
    <property type="match status" value="1"/>
</dbReference>
<dbReference type="PANTHER" id="PTHR43028:SF5">
    <property type="entry name" value="3'(2'),5'-BISPHOSPHATE NUCLEOTIDASE 1"/>
    <property type="match status" value="1"/>
</dbReference>
<dbReference type="CDD" id="cd01638">
    <property type="entry name" value="CysQ"/>
    <property type="match status" value="1"/>
</dbReference>
<feature type="binding site" evidence="6">
    <location>
        <position position="66"/>
    </location>
    <ligand>
        <name>Mg(2+)</name>
        <dbReference type="ChEBI" id="CHEBI:18420"/>
        <label>1</label>
        <note>catalytic</note>
    </ligand>
</feature>
<comment type="catalytic activity">
    <reaction evidence="1">
        <text>adenosine 3',5'-bisphosphate + H2O = AMP + phosphate</text>
        <dbReference type="Rhea" id="RHEA:10040"/>
        <dbReference type="ChEBI" id="CHEBI:15377"/>
        <dbReference type="ChEBI" id="CHEBI:43474"/>
        <dbReference type="ChEBI" id="CHEBI:58343"/>
        <dbReference type="ChEBI" id="CHEBI:456215"/>
        <dbReference type="EC" id="3.1.3.7"/>
    </reaction>
</comment>
<evidence type="ECO:0000313" key="8">
    <source>
        <dbReference type="Proteomes" id="UP000242561"/>
    </source>
</evidence>
<evidence type="ECO:0000256" key="2">
    <source>
        <dbReference type="ARBA" id="ARBA00022723"/>
    </source>
</evidence>
<dbReference type="GO" id="GO:0008441">
    <property type="term" value="F:3'(2'),5'-bisphosphate nucleotidase activity"/>
    <property type="evidence" value="ECO:0007669"/>
    <property type="project" value="UniProtKB-EC"/>
</dbReference>
<sequence length="251" mass="27076">MTINADCSDLQLARFLAQGAGGILLDIAANSGLSGKILGKAGDKQANDWILSILHQHRPQDAILSEESSDDKSRLGHSRCWIIDPLDGTREYSEGRDDWAVHIALSIDNQPNIGAVSLPARDQLFDSQINPYRGQVATDAKTVKLAVSRTRNVPCADKLQTALNAEMLPMGSAGVKAMAVVQGMADCYVHEGGQYEWDNCAPIAIAAAAGLHCSRIDGSALIYNQDNVFIPDLLICRPELSVEILLILNDK</sequence>
<dbReference type="InterPro" id="IPR050725">
    <property type="entry name" value="CysQ/Inositol_MonoPase"/>
</dbReference>
<dbReference type="GO" id="GO:0050427">
    <property type="term" value="P:3'-phosphoadenosine 5'-phosphosulfate metabolic process"/>
    <property type="evidence" value="ECO:0007669"/>
    <property type="project" value="TreeGrafter"/>
</dbReference>
<evidence type="ECO:0000256" key="1">
    <source>
        <dbReference type="ARBA" id="ARBA00001625"/>
    </source>
</evidence>
<reference evidence="7 8" key="1">
    <citation type="submission" date="2016-11" db="EMBL/GenBank/DDBJ databases">
        <title>Sphingorhabdus sp. LPB0140, isolated from marine environment.</title>
        <authorList>
            <person name="Kim E."/>
            <person name="Yi H."/>
        </authorList>
    </citation>
    <scope>NUCLEOTIDE SEQUENCE [LARGE SCALE GENOMIC DNA]</scope>
    <source>
        <strain evidence="7 8">LPB0140</strain>
    </source>
</reference>
<feature type="binding site" evidence="6">
    <location>
        <position position="198"/>
    </location>
    <ligand>
        <name>Mg(2+)</name>
        <dbReference type="ChEBI" id="CHEBI:18420"/>
        <label>1</label>
        <note>catalytic</note>
    </ligand>
</feature>
<dbReference type="PROSITE" id="PS00629">
    <property type="entry name" value="IMP_1"/>
    <property type="match status" value="1"/>
</dbReference>
<comment type="cofactor">
    <cofactor evidence="6">
        <name>Mg(2+)</name>
        <dbReference type="ChEBI" id="CHEBI:18420"/>
    </cofactor>
</comment>
<dbReference type="Gene3D" id="3.30.540.10">
    <property type="entry name" value="Fructose-1,6-Bisphosphatase, subunit A, domain 1"/>
    <property type="match status" value="1"/>
</dbReference>
<dbReference type="STRING" id="1913578.LPB140_09335"/>
<keyword evidence="3 6" id="KW-0460">Magnesium</keyword>
<proteinExistence type="predicted"/>
<dbReference type="PRINTS" id="PR00377">
    <property type="entry name" value="IMPHPHTASES"/>
</dbReference>
<feature type="binding site" evidence="6">
    <location>
        <position position="87"/>
    </location>
    <ligand>
        <name>Mg(2+)</name>
        <dbReference type="ChEBI" id="CHEBI:18420"/>
        <label>1</label>
        <note>catalytic</note>
    </ligand>
</feature>
<accession>A0A1L3JF33</accession>
<feature type="binding site" evidence="6">
    <location>
        <position position="84"/>
    </location>
    <ligand>
        <name>Mg(2+)</name>
        <dbReference type="ChEBI" id="CHEBI:18420"/>
        <label>1</label>
        <note>catalytic</note>
    </ligand>
</feature>
<feature type="binding site" evidence="6">
    <location>
        <position position="86"/>
    </location>
    <ligand>
        <name>Mg(2+)</name>
        <dbReference type="ChEBI" id="CHEBI:18420"/>
        <label>1</label>
        <note>catalytic</note>
    </ligand>
</feature>
<dbReference type="Gene3D" id="3.40.190.80">
    <property type="match status" value="1"/>
</dbReference>
<dbReference type="OrthoDB" id="9785695at2"/>
<dbReference type="AlphaFoldDB" id="A0A1L3JF33"/>
<keyword evidence="8" id="KW-1185">Reference proteome</keyword>
<organism evidence="7 8">
    <name type="scientific">Sphingorhabdus lutea</name>
    <dbReference type="NCBI Taxonomy" id="1913578"/>
    <lineage>
        <taxon>Bacteria</taxon>
        <taxon>Pseudomonadati</taxon>
        <taxon>Pseudomonadota</taxon>
        <taxon>Alphaproteobacteria</taxon>
        <taxon>Sphingomonadales</taxon>
        <taxon>Sphingomonadaceae</taxon>
        <taxon>Sphingorhabdus</taxon>
    </lineage>
</organism>
<keyword evidence="2 6" id="KW-0479">Metal-binding</keyword>
<dbReference type="KEGG" id="sphl:LPB140_09335"/>
<dbReference type="InterPro" id="IPR020583">
    <property type="entry name" value="Inositol_monoP_metal-BS"/>
</dbReference>
<evidence type="ECO:0000313" key="7">
    <source>
        <dbReference type="EMBL" id="APG63748.1"/>
    </source>
</evidence>
<protein>
    <recommendedName>
        <fullName evidence="4">3'(2'),5-bisphosphonucleoside 3'(2')-phosphohydrolase</fullName>
    </recommendedName>
    <alternativeName>
        <fullName evidence="5">DPNPase</fullName>
    </alternativeName>
</protein>
<evidence type="ECO:0000256" key="5">
    <source>
        <dbReference type="ARBA" id="ARBA00042530"/>
    </source>
</evidence>
<evidence type="ECO:0000256" key="6">
    <source>
        <dbReference type="PIRSR" id="PIRSR600760-2"/>
    </source>
</evidence>
<dbReference type="SUPFAM" id="SSF56655">
    <property type="entry name" value="Carbohydrate phosphatase"/>
    <property type="match status" value="1"/>
</dbReference>
<evidence type="ECO:0000256" key="4">
    <source>
        <dbReference type="ARBA" id="ARBA00041694"/>
    </source>
</evidence>
<dbReference type="GO" id="GO:0046872">
    <property type="term" value="F:metal ion binding"/>
    <property type="evidence" value="ECO:0007669"/>
    <property type="project" value="UniProtKB-KW"/>
</dbReference>